<feature type="non-terminal residue" evidence="9">
    <location>
        <position position="257"/>
    </location>
</feature>
<feature type="transmembrane region" description="Helical" evidence="7">
    <location>
        <begin position="147"/>
        <end position="165"/>
    </location>
</feature>
<keyword evidence="4" id="KW-0067">ATP-binding</keyword>
<proteinExistence type="predicted"/>
<protein>
    <recommendedName>
        <fullName evidence="8">ABC transmembrane type-1 domain-containing protein</fullName>
    </recommendedName>
</protein>
<evidence type="ECO:0000256" key="4">
    <source>
        <dbReference type="ARBA" id="ARBA00022840"/>
    </source>
</evidence>
<feature type="transmembrane region" description="Helical" evidence="7">
    <location>
        <begin position="95"/>
        <end position="118"/>
    </location>
</feature>
<evidence type="ECO:0000313" key="10">
    <source>
        <dbReference type="Proteomes" id="UP000324800"/>
    </source>
</evidence>
<dbReference type="InterPro" id="IPR011527">
    <property type="entry name" value="ABC1_TM_dom"/>
</dbReference>
<reference evidence="9 10" key="1">
    <citation type="submission" date="2019-03" db="EMBL/GenBank/DDBJ databases">
        <title>Single cell metagenomics reveals metabolic interactions within the superorganism composed of flagellate Streblomastix strix and complex community of Bacteroidetes bacteria on its surface.</title>
        <authorList>
            <person name="Treitli S.C."/>
            <person name="Kolisko M."/>
            <person name="Husnik F."/>
            <person name="Keeling P."/>
            <person name="Hampl V."/>
        </authorList>
    </citation>
    <scope>NUCLEOTIDE SEQUENCE [LARGE SCALE GENOMIC DNA]</scope>
    <source>
        <strain evidence="9">ST1C</strain>
    </source>
</reference>
<sequence>MSQEVKRKKNLEESHCWLMNVFMCFYFPFIFKCSEMSEQDVYECHKRDKGRLTTEYGLKYWRHRYEDYFKLLQEHEQLKKENPNAKLKAPNPPSFFKLVVLGIGTWKLIASEIIFLFADGLLVTQPLMMREVLRVVSLKITDPDVKFPYAHAVMLIAFPYLMSIFDQWGTRIMFHFGVQVRGGLSGMIFNKTLLLNINSNSNVDAGKMISLITTDLKNITDFLWVPMMVLQYPICVLVPLGFVFADFGVTALVTVGV</sequence>
<keyword evidence="3" id="KW-0547">Nucleotide-binding</keyword>
<keyword evidence="6 7" id="KW-0472">Membrane</keyword>
<dbReference type="GO" id="GO:0005524">
    <property type="term" value="F:ATP binding"/>
    <property type="evidence" value="ECO:0007669"/>
    <property type="project" value="UniProtKB-KW"/>
</dbReference>
<dbReference type="PANTHER" id="PTHR24223:SF448">
    <property type="entry name" value="FI20146P1-RELATED"/>
    <property type="match status" value="1"/>
</dbReference>
<dbReference type="GO" id="GO:0016020">
    <property type="term" value="C:membrane"/>
    <property type="evidence" value="ECO:0007669"/>
    <property type="project" value="InterPro"/>
</dbReference>
<evidence type="ECO:0000256" key="6">
    <source>
        <dbReference type="ARBA" id="ARBA00023136"/>
    </source>
</evidence>
<keyword evidence="2 7" id="KW-0812">Transmembrane</keyword>
<accession>A0A5J4W1K2</accession>
<dbReference type="Proteomes" id="UP000324800">
    <property type="component" value="Unassembled WGS sequence"/>
</dbReference>
<feature type="domain" description="ABC transmembrane type-1" evidence="8">
    <location>
        <begin position="113"/>
        <end position="257"/>
    </location>
</feature>
<dbReference type="GO" id="GO:0140359">
    <property type="term" value="F:ABC-type transporter activity"/>
    <property type="evidence" value="ECO:0007669"/>
    <property type="project" value="InterPro"/>
</dbReference>
<comment type="caution">
    <text evidence="9">The sequence shown here is derived from an EMBL/GenBank/DDBJ whole genome shotgun (WGS) entry which is preliminary data.</text>
</comment>
<dbReference type="Gene3D" id="1.20.1560.10">
    <property type="entry name" value="ABC transporter type 1, transmembrane domain"/>
    <property type="match status" value="1"/>
</dbReference>
<dbReference type="EMBL" id="SNRW01003992">
    <property type="protein sequence ID" value="KAA6388416.1"/>
    <property type="molecule type" value="Genomic_DNA"/>
</dbReference>
<evidence type="ECO:0000256" key="2">
    <source>
        <dbReference type="ARBA" id="ARBA00022692"/>
    </source>
</evidence>
<dbReference type="InterPro" id="IPR050173">
    <property type="entry name" value="ABC_transporter_C-like"/>
</dbReference>
<dbReference type="PROSITE" id="PS50929">
    <property type="entry name" value="ABC_TM1F"/>
    <property type="match status" value="1"/>
</dbReference>
<dbReference type="PANTHER" id="PTHR24223">
    <property type="entry name" value="ATP-BINDING CASSETTE SUB-FAMILY C"/>
    <property type="match status" value="1"/>
</dbReference>
<dbReference type="OrthoDB" id="6500128at2759"/>
<keyword evidence="5 7" id="KW-1133">Transmembrane helix</keyword>
<name>A0A5J4W1K2_9EUKA</name>
<evidence type="ECO:0000256" key="5">
    <source>
        <dbReference type="ARBA" id="ARBA00022989"/>
    </source>
</evidence>
<keyword evidence="1" id="KW-0813">Transport</keyword>
<dbReference type="SUPFAM" id="SSF90123">
    <property type="entry name" value="ABC transporter transmembrane region"/>
    <property type="match status" value="1"/>
</dbReference>
<dbReference type="InterPro" id="IPR036640">
    <property type="entry name" value="ABC1_TM_sf"/>
</dbReference>
<organism evidence="9 10">
    <name type="scientific">Streblomastix strix</name>
    <dbReference type="NCBI Taxonomy" id="222440"/>
    <lineage>
        <taxon>Eukaryota</taxon>
        <taxon>Metamonada</taxon>
        <taxon>Preaxostyla</taxon>
        <taxon>Oxymonadida</taxon>
        <taxon>Streblomastigidae</taxon>
        <taxon>Streblomastix</taxon>
    </lineage>
</organism>
<dbReference type="AlphaFoldDB" id="A0A5J4W1K2"/>
<evidence type="ECO:0000256" key="7">
    <source>
        <dbReference type="SAM" id="Phobius"/>
    </source>
</evidence>
<evidence type="ECO:0000256" key="3">
    <source>
        <dbReference type="ARBA" id="ARBA00022741"/>
    </source>
</evidence>
<evidence type="ECO:0000259" key="8">
    <source>
        <dbReference type="PROSITE" id="PS50929"/>
    </source>
</evidence>
<evidence type="ECO:0000313" key="9">
    <source>
        <dbReference type="EMBL" id="KAA6388416.1"/>
    </source>
</evidence>
<evidence type="ECO:0000256" key="1">
    <source>
        <dbReference type="ARBA" id="ARBA00022448"/>
    </source>
</evidence>
<gene>
    <name evidence="9" type="ORF">EZS28_016056</name>
</gene>